<keyword evidence="1 2" id="KW-0103">Bromodomain</keyword>
<feature type="domain" description="Bromo" evidence="4">
    <location>
        <begin position="1"/>
        <end position="46"/>
    </location>
</feature>
<dbReference type="PANTHER" id="PTHR45926">
    <property type="entry name" value="OSJNBA0053K19.4 PROTEIN"/>
    <property type="match status" value="1"/>
</dbReference>
<dbReference type="Proteomes" id="UP001187192">
    <property type="component" value="Unassembled WGS sequence"/>
</dbReference>
<evidence type="ECO:0000256" key="2">
    <source>
        <dbReference type="PROSITE-ProRule" id="PRU00035"/>
    </source>
</evidence>
<evidence type="ECO:0000259" key="4">
    <source>
        <dbReference type="PROSITE" id="PS50014"/>
    </source>
</evidence>
<dbReference type="InterPro" id="IPR001487">
    <property type="entry name" value="Bromodomain"/>
</dbReference>
<dbReference type="EMBL" id="BTGU01005893">
    <property type="protein sequence ID" value="GMN31829.1"/>
    <property type="molecule type" value="Genomic_DNA"/>
</dbReference>
<dbReference type="Pfam" id="PF00439">
    <property type="entry name" value="Bromodomain"/>
    <property type="match status" value="1"/>
</dbReference>
<evidence type="ECO:0000256" key="3">
    <source>
        <dbReference type="SAM" id="MobiDB-lite"/>
    </source>
</evidence>
<sequence>MESINKRKNYQRDVDDYYSSMDDFVLKVRLTFANAIRYNDSSHQVYRFAQEMRQVFETKLKLFMQQNMKKASDDSGMQTALKTSSSVSLKRSKKETKDLKENHKEKIGSELITRKRPLKDSASVLLQKPKEIPVPSTASVVVTVSTPQARELRKKNTRQQIGVEFGNQITSLFTEAALKGSNKFNIHNKDVDDKEVLKAKNSAIAVDDNSERSSGVVS</sequence>
<dbReference type="PROSITE" id="PS50014">
    <property type="entry name" value="BROMODOMAIN_2"/>
    <property type="match status" value="1"/>
</dbReference>
<proteinExistence type="predicted"/>
<dbReference type="Gene3D" id="1.20.920.10">
    <property type="entry name" value="Bromodomain-like"/>
    <property type="match status" value="1"/>
</dbReference>
<evidence type="ECO:0000256" key="1">
    <source>
        <dbReference type="ARBA" id="ARBA00023117"/>
    </source>
</evidence>
<feature type="region of interest" description="Disordered" evidence="3">
    <location>
        <begin position="71"/>
        <end position="103"/>
    </location>
</feature>
<gene>
    <name evidence="5" type="ORF">TIFTF001_048125</name>
</gene>
<comment type="caution">
    <text evidence="5">The sequence shown here is derived from an EMBL/GenBank/DDBJ whole genome shotgun (WGS) entry which is preliminary data.</text>
</comment>
<keyword evidence="6" id="KW-1185">Reference proteome</keyword>
<evidence type="ECO:0000313" key="5">
    <source>
        <dbReference type="EMBL" id="GMN31829.1"/>
    </source>
</evidence>
<reference evidence="5" key="1">
    <citation type="submission" date="2023-07" db="EMBL/GenBank/DDBJ databases">
        <title>draft genome sequence of fig (Ficus carica).</title>
        <authorList>
            <person name="Takahashi T."/>
            <person name="Nishimura K."/>
        </authorList>
    </citation>
    <scope>NUCLEOTIDE SEQUENCE</scope>
</reference>
<feature type="compositionally biased region" description="Polar residues" evidence="3">
    <location>
        <begin position="71"/>
        <end position="89"/>
    </location>
</feature>
<dbReference type="SUPFAM" id="SSF47370">
    <property type="entry name" value="Bromodomain"/>
    <property type="match status" value="1"/>
</dbReference>
<evidence type="ECO:0000313" key="6">
    <source>
        <dbReference type="Proteomes" id="UP001187192"/>
    </source>
</evidence>
<feature type="non-terminal residue" evidence="5">
    <location>
        <position position="218"/>
    </location>
</feature>
<name>A0AA87Z7U4_FICCA</name>
<dbReference type="InterPro" id="IPR036427">
    <property type="entry name" value="Bromodomain-like_sf"/>
</dbReference>
<protein>
    <recommendedName>
        <fullName evidence="4">Bromo domain-containing protein</fullName>
    </recommendedName>
</protein>
<organism evidence="5 6">
    <name type="scientific">Ficus carica</name>
    <name type="common">Common fig</name>
    <dbReference type="NCBI Taxonomy" id="3494"/>
    <lineage>
        <taxon>Eukaryota</taxon>
        <taxon>Viridiplantae</taxon>
        <taxon>Streptophyta</taxon>
        <taxon>Embryophyta</taxon>
        <taxon>Tracheophyta</taxon>
        <taxon>Spermatophyta</taxon>
        <taxon>Magnoliopsida</taxon>
        <taxon>eudicotyledons</taxon>
        <taxon>Gunneridae</taxon>
        <taxon>Pentapetalae</taxon>
        <taxon>rosids</taxon>
        <taxon>fabids</taxon>
        <taxon>Rosales</taxon>
        <taxon>Moraceae</taxon>
        <taxon>Ficeae</taxon>
        <taxon>Ficus</taxon>
    </lineage>
</organism>
<dbReference type="AlphaFoldDB" id="A0AA87Z7U4"/>
<accession>A0AA87Z7U4</accession>